<dbReference type="RefSeq" id="WP_190998372.1">
    <property type="nucleotide sequence ID" value="NZ_JACXSI010000023.1"/>
</dbReference>
<dbReference type="AlphaFoldDB" id="A0A927HBT3"/>
<organism evidence="1 2">
    <name type="scientific">Peribacillus faecalis</name>
    <dbReference type="NCBI Taxonomy" id="2772559"/>
    <lineage>
        <taxon>Bacteria</taxon>
        <taxon>Bacillati</taxon>
        <taxon>Bacillota</taxon>
        <taxon>Bacilli</taxon>
        <taxon>Bacillales</taxon>
        <taxon>Bacillaceae</taxon>
        <taxon>Peribacillus</taxon>
    </lineage>
</organism>
<gene>
    <name evidence="1" type="ORF">IEO70_10765</name>
</gene>
<sequence>MKAAFVPTGRDLGFYVEENGMKYYAAGSSLNFIILSQLEYYAWKKLRSYKSVLEWRDDMQKKLELKFKAFDMDMVLLKLMDSNLIMHWEFDDPEDIVLQSTYAVRNGVPYGLENGKWRFGGPLEKDKVVLTREQYTLWNAAAGNATLIEILAQAMTELNITDDQVALKLLTEEGRRLVRVGLWNIEPLTSIGGTQHAE</sequence>
<keyword evidence="2" id="KW-1185">Reference proteome</keyword>
<dbReference type="EMBL" id="JACXSI010000023">
    <property type="protein sequence ID" value="MBD3108846.1"/>
    <property type="molecule type" value="Genomic_DNA"/>
</dbReference>
<protein>
    <submittedName>
        <fullName evidence="1">Uncharacterized protein</fullName>
    </submittedName>
</protein>
<evidence type="ECO:0000313" key="1">
    <source>
        <dbReference type="EMBL" id="MBD3108846.1"/>
    </source>
</evidence>
<accession>A0A927HBT3</accession>
<reference evidence="1" key="1">
    <citation type="submission" date="2020-09" db="EMBL/GenBank/DDBJ databases">
        <title>Bacillus faecalis sp. nov., a moderately halophilic bacterium isolated from cow faeces.</title>
        <authorList>
            <person name="Jiang L."/>
            <person name="Lee J."/>
        </authorList>
    </citation>
    <scope>NUCLEOTIDE SEQUENCE</scope>
    <source>
        <strain evidence="1">AGMB 02131</strain>
    </source>
</reference>
<dbReference type="Proteomes" id="UP000602076">
    <property type="component" value="Unassembled WGS sequence"/>
</dbReference>
<name>A0A927HBT3_9BACI</name>
<proteinExistence type="predicted"/>
<evidence type="ECO:0000313" key="2">
    <source>
        <dbReference type="Proteomes" id="UP000602076"/>
    </source>
</evidence>
<comment type="caution">
    <text evidence="1">The sequence shown here is derived from an EMBL/GenBank/DDBJ whole genome shotgun (WGS) entry which is preliminary data.</text>
</comment>